<evidence type="ECO:0000256" key="9">
    <source>
        <dbReference type="ARBA" id="ARBA00022833"/>
    </source>
</evidence>
<dbReference type="InterPro" id="IPR000642">
    <property type="entry name" value="Peptidase_M41"/>
</dbReference>
<feature type="transmembrane region" description="Helical" evidence="15">
    <location>
        <begin position="12"/>
        <end position="29"/>
    </location>
</feature>
<dbReference type="GO" id="GO:0016887">
    <property type="term" value="F:ATP hydrolysis activity"/>
    <property type="evidence" value="ECO:0007669"/>
    <property type="project" value="UniProtKB-UniRule"/>
</dbReference>
<comment type="similarity">
    <text evidence="16">Belongs to the AAA ATPase family.</text>
</comment>
<dbReference type="Pfam" id="PF00004">
    <property type="entry name" value="AAA"/>
    <property type="match status" value="1"/>
</dbReference>
<organism evidence="18 19">
    <name type="scientific">Calorimonas adulescens</name>
    <dbReference type="NCBI Taxonomy" id="2606906"/>
    <lineage>
        <taxon>Bacteria</taxon>
        <taxon>Bacillati</taxon>
        <taxon>Bacillota</taxon>
        <taxon>Clostridia</taxon>
        <taxon>Thermoanaerobacterales</taxon>
        <taxon>Thermoanaerobacteraceae</taxon>
        <taxon>Calorimonas</taxon>
    </lineage>
</organism>
<keyword evidence="5 15" id="KW-0812">Transmembrane</keyword>
<dbReference type="Gene3D" id="1.10.8.60">
    <property type="match status" value="1"/>
</dbReference>
<evidence type="ECO:0000256" key="8">
    <source>
        <dbReference type="ARBA" id="ARBA00022801"/>
    </source>
</evidence>
<evidence type="ECO:0000256" key="7">
    <source>
        <dbReference type="ARBA" id="ARBA00022741"/>
    </source>
</evidence>
<keyword evidence="8 15" id="KW-0378">Hydrolase</keyword>
<dbReference type="GO" id="GO:0004176">
    <property type="term" value="F:ATP-dependent peptidase activity"/>
    <property type="evidence" value="ECO:0007669"/>
    <property type="project" value="InterPro"/>
</dbReference>
<dbReference type="InterPro" id="IPR003959">
    <property type="entry name" value="ATPase_AAA_core"/>
</dbReference>
<evidence type="ECO:0000256" key="10">
    <source>
        <dbReference type="ARBA" id="ARBA00022840"/>
    </source>
</evidence>
<keyword evidence="10 15" id="KW-0067">ATP-binding</keyword>
<keyword evidence="19" id="KW-1185">Reference proteome</keyword>
<evidence type="ECO:0000256" key="2">
    <source>
        <dbReference type="ARBA" id="ARBA00010044"/>
    </source>
</evidence>
<evidence type="ECO:0000256" key="14">
    <source>
        <dbReference type="ARBA" id="ARBA00061570"/>
    </source>
</evidence>
<name>A0A5D8QDJ1_9THEO</name>
<dbReference type="Pfam" id="PF06480">
    <property type="entry name" value="FtsH_ext"/>
    <property type="match status" value="1"/>
</dbReference>
<comment type="cofactor">
    <cofactor evidence="15">
        <name>Zn(2+)</name>
        <dbReference type="ChEBI" id="CHEBI:29105"/>
    </cofactor>
    <text evidence="15">Binds 1 zinc ion per subunit.</text>
</comment>
<evidence type="ECO:0000256" key="15">
    <source>
        <dbReference type="HAMAP-Rule" id="MF_01458"/>
    </source>
</evidence>
<dbReference type="PANTHER" id="PTHR23076:SF113">
    <property type="entry name" value="ATP-DEPENDENT ZINC METALLOPROTEASE FTSH 1, CHLOROPLASTIC-RELATED"/>
    <property type="match status" value="1"/>
</dbReference>
<feature type="binding site" evidence="15">
    <location>
        <position position="425"/>
    </location>
    <ligand>
        <name>Zn(2+)</name>
        <dbReference type="ChEBI" id="CHEBI:29105"/>
        <note>catalytic</note>
    </ligand>
</feature>
<feature type="binding site" evidence="15">
    <location>
        <begin position="199"/>
        <end position="206"/>
    </location>
    <ligand>
        <name>ATP</name>
        <dbReference type="ChEBI" id="CHEBI:30616"/>
    </ligand>
</feature>
<dbReference type="EC" id="3.4.24.-" evidence="15"/>
<dbReference type="InterPro" id="IPR041569">
    <property type="entry name" value="AAA_lid_3"/>
</dbReference>
<keyword evidence="12 15" id="KW-0482">Metalloprotease</keyword>
<dbReference type="EMBL" id="VTPS01000012">
    <property type="protein sequence ID" value="TZE81583.1"/>
    <property type="molecule type" value="Genomic_DNA"/>
</dbReference>
<dbReference type="CDD" id="cd19501">
    <property type="entry name" value="RecA-like_FtsH"/>
    <property type="match status" value="1"/>
</dbReference>
<dbReference type="InterPro" id="IPR005936">
    <property type="entry name" value="FtsH"/>
</dbReference>
<dbReference type="Pfam" id="PF01434">
    <property type="entry name" value="Peptidase_M41"/>
    <property type="match status" value="1"/>
</dbReference>
<proteinExistence type="inferred from homology"/>
<dbReference type="InterPro" id="IPR037219">
    <property type="entry name" value="Peptidase_M41-like"/>
</dbReference>
<dbReference type="GO" id="GO:0030163">
    <property type="term" value="P:protein catabolic process"/>
    <property type="evidence" value="ECO:0007669"/>
    <property type="project" value="UniProtKB-UniRule"/>
</dbReference>
<feature type="transmembrane region" description="Helical" evidence="15">
    <location>
        <begin position="106"/>
        <end position="127"/>
    </location>
</feature>
<dbReference type="NCBIfam" id="TIGR01241">
    <property type="entry name" value="FtsH_fam"/>
    <property type="match status" value="1"/>
</dbReference>
<comment type="similarity">
    <text evidence="2 15">In the C-terminal section; belongs to the peptidase M41 family.</text>
</comment>
<dbReference type="GO" id="GO:0005886">
    <property type="term" value="C:plasma membrane"/>
    <property type="evidence" value="ECO:0007669"/>
    <property type="project" value="UniProtKB-SubCell"/>
</dbReference>
<dbReference type="GO" id="GO:0005524">
    <property type="term" value="F:ATP binding"/>
    <property type="evidence" value="ECO:0007669"/>
    <property type="project" value="UniProtKB-UniRule"/>
</dbReference>
<evidence type="ECO:0000259" key="17">
    <source>
        <dbReference type="SMART" id="SM00382"/>
    </source>
</evidence>
<dbReference type="SUPFAM" id="SSF140990">
    <property type="entry name" value="FtsH protease domain-like"/>
    <property type="match status" value="1"/>
</dbReference>
<evidence type="ECO:0000256" key="4">
    <source>
        <dbReference type="ARBA" id="ARBA00022670"/>
    </source>
</evidence>
<evidence type="ECO:0000256" key="12">
    <source>
        <dbReference type="ARBA" id="ARBA00023049"/>
    </source>
</evidence>
<dbReference type="Pfam" id="PF17862">
    <property type="entry name" value="AAA_lid_3"/>
    <property type="match status" value="1"/>
</dbReference>
<dbReference type="InterPro" id="IPR003593">
    <property type="entry name" value="AAA+_ATPase"/>
</dbReference>
<dbReference type="FunFam" id="1.10.8.60:FF:000001">
    <property type="entry name" value="ATP-dependent zinc metalloprotease FtsH"/>
    <property type="match status" value="1"/>
</dbReference>
<dbReference type="Gene3D" id="1.20.58.760">
    <property type="entry name" value="Peptidase M41"/>
    <property type="match status" value="1"/>
</dbReference>
<accession>A0A5D8QDJ1</accession>
<dbReference type="GO" id="GO:0006508">
    <property type="term" value="P:proteolysis"/>
    <property type="evidence" value="ECO:0007669"/>
    <property type="project" value="UniProtKB-KW"/>
</dbReference>
<dbReference type="InterPro" id="IPR027417">
    <property type="entry name" value="P-loop_NTPase"/>
</dbReference>
<feature type="active site" evidence="15">
    <location>
        <position position="422"/>
    </location>
</feature>
<evidence type="ECO:0000256" key="3">
    <source>
        <dbReference type="ARBA" id="ARBA00022475"/>
    </source>
</evidence>
<dbReference type="FunFam" id="3.40.50.300:FF:000001">
    <property type="entry name" value="ATP-dependent zinc metalloprotease FtsH"/>
    <property type="match status" value="1"/>
</dbReference>
<evidence type="ECO:0000256" key="5">
    <source>
        <dbReference type="ARBA" id="ARBA00022692"/>
    </source>
</evidence>
<dbReference type="Proteomes" id="UP000322976">
    <property type="component" value="Unassembled WGS sequence"/>
</dbReference>
<feature type="domain" description="AAA+ ATPase" evidence="17">
    <location>
        <begin position="191"/>
        <end position="330"/>
    </location>
</feature>
<dbReference type="SMART" id="SM00382">
    <property type="entry name" value="AAA"/>
    <property type="match status" value="1"/>
</dbReference>
<reference evidence="18 19" key="1">
    <citation type="submission" date="2019-08" db="EMBL/GenBank/DDBJ databases">
        <title>Calorimonas adulescens gen. nov., sp. nov., an anaerobic thermophilic bacterium from Sakhalin hot spring.</title>
        <authorList>
            <person name="Khomyakova M.A."/>
            <person name="Merkel A.Y."/>
            <person name="Novikov A."/>
            <person name="Bonch-Osmolovskaya E.A."/>
            <person name="Slobodkin A.I."/>
        </authorList>
    </citation>
    <scope>NUCLEOTIDE SEQUENCE [LARGE SCALE GENOMIC DNA]</scope>
    <source>
        <strain evidence="18 19">A05MB</strain>
    </source>
</reference>
<keyword evidence="9 15" id="KW-0862">Zinc</keyword>
<dbReference type="Gene3D" id="3.30.720.210">
    <property type="match status" value="1"/>
</dbReference>
<comment type="subcellular location">
    <subcellularLocation>
        <location evidence="15">Cell membrane</location>
        <topology evidence="15">Multi-pass membrane protein</topology>
        <orientation evidence="15">Cytoplasmic side</orientation>
    </subcellularLocation>
    <subcellularLocation>
        <location evidence="1">Membrane</location>
    </subcellularLocation>
</comment>
<comment type="subunit">
    <text evidence="15">Homohexamer.</text>
</comment>
<evidence type="ECO:0000313" key="18">
    <source>
        <dbReference type="EMBL" id="TZE81583.1"/>
    </source>
</evidence>
<keyword evidence="4 15" id="KW-0645">Protease</keyword>
<dbReference type="Gene3D" id="3.40.50.300">
    <property type="entry name" value="P-loop containing nucleotide triphosphate hydrolases"/>
    <property type="match status" value="1"/>
</dbReference>
<keyword evidence="13 15" id="KW-0472">Membrane</keyword>
<keyword evidence="7 15" id="KW-0547">Nucleotide-binding</keyword>
<dbReference type="SUPFAM" id="SSF52540">
    <property type="entry name" value="P-loop containing nucleoside triphosphate hydrolases"/>
    <property type="match status" value="1"/>
</dbReference>
<comment type="function">
    <text evidence="15">Acts as a processive, ATP-dependent zinc metallopeptidase for both cytoplasmic and membrane proteins. Plays a role in the quality control of integral membrane proteins.</text>
</comment>
<gene>
    <name evidence="15" type="primary">ftsH</name>
    <name evidence="18" type="ORF">FWJ32_08680</name>
</gene>
<dbReference type="InterPro" id="IPR011546">
    <property type="entry name" value="Pept_M41_FtsH_extracell"/>
</dbReference>
<evidence type="ECO:0000256" key="13">
    <source>
        <dbReference type="ARBA" id="ARBA00023136"/>
    </source>
</evidence>
<dbReference type="GO" id="GO:0004222">
    <property type="term" value="F:metalloendopeptidase activity"/>
    <property type="evidence" value="ECO:0007669"/>
    <property type="project" value="InterPro"/>
</dbReference>
<dbReference type="PROSITE" id="PS00674">
    <property type="entry name" value="AAA"/>
    <property type="match status" value="1"/>
</dbReference>
<dbReference type="HAMAP" id="MF_01458">
    <property type="entry name" value="FtsH"/>
    <property type="match status" value="1"/>
</dbReference>
<dbReference type="AlphaFoldDB" id="A0A5D8QDJ1"/>
<dbReference type="InterPro" id="IPR003960">
    <property type="entry name" value="ATPase_AAA_CS"/>
</dbReference>
<evidence type="ECO:0000256" key="6">
    <source>
        <dbReference type="ARBA" id="ARBA00022723"/>
    </source>
</evidence>
<evidence type="ECO:0000256" key="11">
    <source>
        <dbReference type="ARBA" id="ARBA00022989"/>
    </source>
</evidence>
<protein>
    <recommendedName>
        <fullName evidence="15">ATP-dependent zinc metalloprotease FtsH</fullName>
        <ecNumber evidence="15">3.4.24.-</ecNumber>
    </recommendedName>
</protein>
<feature type="binding site" evidence="15">
    <location>
        <position position="497"/>
    </location>
    <ligand>
        <name>Zn(2+)</name>
        <dbReference type="ChEBI" id="CHEBI:29105"/>
        <note>catalytic</note>
    </ligand>
</feature>
<evidence type="ECO:0000256" key="1">
    <source>
        <dbReference type="ARBA" id="ARBA00004370"/>
    </source>
</evidence>
<dbReference type="FunFam" id="1.20.58.760:FF:000001">
    <property type="entry name" value="ATP-dependent zinc metalloprotease FtsH"/>
    <property type="match status" value="1"/>
</dbReference>
<comment type="similarity">
    <text evidence="14 15">In the central section; belongs to the AAA ATPase family.</text>
</comment>
<comment type="caution">
    <text evidence="18">The sequence shown here is derived from an EMBL/GenBank/DDBJ whole genome shotgun (WGS) entry which is preliminary data.</text>
</comment>
<keyword evidence="11 15" id="KW-1133">Transmembrane helix</keyword>
<keyword evidence="3 15" id="KW-1003">Cell membrane</keyword>
<sequence>MILNKIFRDVSFYILIIIAIYAIVSMYGMQTSQVENFDYARLIREINSNNVSSITISGNMVSGELKNGTSFQSNIINEESFDQFIQPYIVSGQIKYVEPKNTNPPWWIQMLPTIFMIVIFVVFWFLIMQQSQGGGSRVMSFGKSRARMQTDQTKRVTFDDVAGADEEKAELQEVVEFLKQPRRFMELGARIPKGVLLVGPPGTGKTLLAKAVAGEAGVPFFSISGSDFVEMFVGVGAARVRDLFDQAKKNSPCIVFIDEIDAVGRHRGAGLGGGHDEREQTLNQLLVEMDGFTTNEGIIVIAATNRPDILDPALLRPGRFDRQIVVGLPDVKGREQILKVHARGKPIVPEVDFGTLARMTPGFTGADLENMMNEGALLAARRGKKAIGMEELEEAMTRVIAGPEKKSRVMSEKDKRLVAYHEAGHAVLAKLLPNTAPVHEVSIIPRGRAGGYTMILPEEDKYFMSKSEMIDEVIHLLGGRVAENIVLHDISTGAENDLERATSLVRKMVTEYGMSENLGPMVYGSEKDEVFIGKDFGRQRNYSEEVAASIDREIRRIIEECYKKAETLLKDNINKLHSVARALIEREKLNKDEFEELFASA</sequence>
<evidence type="ECO:0000256" key="16">
    <source>
        <dbReference type="RuleBase" id="RU003651"/>
    </source>
</evidence>
<feature type="binding site" evidence="15">
    <location>
        <position position="421"/>
    </location>
    <ligand>
        <name>Zn(2+)</name>
        <dbReference type="ChEBI" id="CHEBI:29105"/>
        <note>catalytic</note>
    </ligand>
</feature>
<keyword evidence="6 15" id="KW-0479">Metal-binding</keyword>
<evidence type="ECO:0000313" key="19">
    <source>
        <dbReference type="Proteomes" id="UP000322976"/>
    </source>
</evidence>
<dbReference type="GO" id="GO:0008270">
    <property type="term" value="F:zinc ion binding"/>
    <property type="evidence" value="ECO:0007669"/>
    <property type="project" value="UniProtKB-UniRule"/>
</dbReference>
<dbReference type="PANTHER" id="PTHR23076">
    <property type="entry name" value="METALLOPROTEASE M41 FTSH"/>
    <property type="match status" value="1"/>
</dbReference>